<keyword evidence="5" id="KW-0067">ATP-binding</keyword>
<keyword evidence="3" id="KW-0547">Nucleotide-binding</keyword>
<dbReference type="KEGG" id="odi:ODI_R0402"/>
<evidence type="ECO:0000256" key="4">
    <source>
        <dbReference type="ARBA" id="ARBA00022777"/>
    </source>
</evidence>
<dbReference type="InterPro" id="IPR042213">
    <property type="entry name" value="NBD_C_sf"/>
</dbReference>
<dbReference type="InterPro" id="IPR010737">
    <property type="entry name" value="4-carb_acid_sugar_kinase_N"/>
</dbReference>
<reference evidence="9 11" key="1">
    <citation type="submission" date="2016-06" db="EMBL/GenBank/DDBJ databases">
        <authorList>
            <person name="Kjaerup R.B."/>
            <person name="Dalgaard T.S."/>
            <person name="Juul-Madsen H.R."/>
        </authorList>
    </citation>
    <scope>NUCLEOTIDE SEQUENCE [LARGE SCALE GENOMIC DNA]</scope>
    <source>
        <strain evidence="9">Orrdi1</strain>
    </source>
</reference>
<proteinExistence type="inferred from homology"/>
<sequence>MSQSSFSMPSDAEAPALAFLGDDFTGSTDAMQALAVQGAPTLLFLRTPDARALAAARGRYAAIGLAGVSRSQGPAWMDAHLPAAYAALAASGAPLVHYKVCSTFDSSPALGSIGRAIELGRAAFPSPVPRATPVIVGAPALRRYTAFGHLYASGGERVWRIDRHPTMAAHPVTPMAEADLLRHLAAQTTLRGGLFDFTEATRPDARARHARAMADHEILLMDVLDEATLASAGRLLWQAACAQPGHPLFCVGSSGVEYGLIAAWRETGGLARPGAPPPGRASRVQAIAAVSGSCSPVTAAQITQAGQDGFACLRVAPETLLDDVAASGAALGARMLAALSGGRSVLAYTAQGPDDPAITQFRSVLRARGLDEADALARVGQALGIALRAAAQGAGLQRVAVAGGDTSGQVMQAMGISALRLHAAFAPGVPLCEACEPRDGAPGLQVALKGGQMGGEGFFGDVRAGMPRVAG</sequence>
<protein>
    <submittedName>
        <fullName evidence="9">Predicted pyridoxine biosynthesis protein (Probably from glycolaldehide)</fullName>
    </submittedName>
</protein>
<keyword evidence="2" id="KW-0808">Transferase</keyword>
<dbReference type="Pfam" id="PF17042">
    <property type="entry name" value="NBD_C"/>
    <property type="match status" value="1"/>
</dbReference>
<dbReference type="SUPFAM" id="SSF142764">
    <property type="entry name" value="YgbK-like"/>
    <property type="match status" value="1"/>
</dbReference>
<evidence type="ECO:0000256" key="1">
    <source>
        <dbReference type="ARBA" id="ARBA00005715"/>
    </source>
</evidence>
<gene>
    <name evidence="9" type="ORF">ODI_04200</name>
    <name evidence="10" type="ORF">ODI_R0402</name>
</gene>
<dbReference type="GO" id="GO:0016301">
    <property type="term" value="F:kinase activity"/>
    <property type="evidence" value="ECO:0007669"/>
    <property type="project" value="UniProtKB-KW"/>
</dbReference>
<reference evidence="10 11" key="2">
    <citation type="submission" date="2017-08" db="EMBL/GenBank/DDBJ databases">
        <authorList>
            <person name="de Groot N.N."/>
        </authorList>
    </citation>
    <scope>NUCLEOTIDE SEQUENCE [LARGE SCALE GENOMIC DNA]</scope>
    <source>
        <strain evidence="10">Orrdi1</strain>
    </source>
</reference>
<comment type="similarity">
    <text evidence="1">Belongs to the four-carbon acid sugar kinase family.</text>
</comment>
<dbReference type="RefSeq" id="WP_231968171.1">
    <property type="nucleotide sequence ID" value="NZ_LT907988.1"/>
</dbReference>
<evidence type="ECO:0000256" key="3">
    <source>
        <dbReference type="ARBA" id="ARBA00022741"/>
    </source>
</evidence>
<evidence type="ECO:0000256" key="2">
    <source>
        <dbReference type="ARBA" id="ARBA00022679"/>
    </source>
</evidence>
<evidence type="ECO:0000256" key="6">
    <source>
        <dbReference type="ARBA" id="ARBA00023277"/>
    </source>
</evidence>
<accession>A0A1C3K4W9</accession>
<dbReference type="Proteomes" id="UP000078558">
    <property type="component" value="Chromosome I"/>
</dbReference>
<dbReference type="EMBL" id="LT907988">
    <property type="protein sequence ID" value="SOE46670.1"/>
    <property type="molecule type" value="Genomic_DNA"/>
</dbReference>
<feature type="domain" description="Four-carbon acid sugar kinase nucleotide binding" evidence="8">
    <location>
        <begin position="289"/>
        <end position="459"/>
    </location>
</feature>
<evidence type="ECO:0000313" key="10">
    <source>
        <dbReference type="EMBL" id="SOE46670.1"/>
    </source>
</evidence>
<dbReference type="AlphaFoldDB" id="A0A1C3K4W9"/>
<dbReference type="Gene3D" id="3.40.50.10840">
    <property type="entry name" value="Putative sugar-binding, N-terminal domain"/>
    <property type="match status" value="1"/>
</dbReference>
<organism evidence="9 11">
    <name type="scientific">Orrella dioscoreae</name>
    <dbReference type="NCBI Taxonomy" id="1851544"/>
    <lineage>
        <taxon>Bacteria</taxon>
        <taxon>Pseudomonadati</taxon>
        <taxon>Pseudomonadota</taxon>
        <taxon>Betaproteobacteria</taxon>
        <taxon>Burkholderiales</taxon>
        <taxon>Alcaligenaceae</taxon>
        <taxon>Orrella</taxon>
    </lineage>
</organism>
<feature type="domain" description="Four-carbon acid sugar kinase N-terminal" evidence="7">
    <location>
        <begin position="17"/>
        <end position="260"/>
    </location>
</feature>
<dbReference type="Pfam" id="PF07005">
    <property type="entry name" value="SBD_N"/>
    <property type="match status" value="1"/>
</dbReference>
<dbReference type="Gene3D" id="3.40.980.20">
    <property type="entry name" value="Four-carbon acid sugar kinase, nucleotide binding domain"/>
    <property type="match status" value="1"/>
</dbReference>
<dbReference type="InterPro" id="IPR031475">
    <property type="entry name" value="NBD_C"/>
</dbReference>
<evidence type="ECO:0000259" key="7">
    <source>
        <dbReference type="Pfam" id="PF07005"/>
    </source>
</evidence>
<name>A0A1C3K4W9_9BURK</name>
<evidence type="ECO:0000259" key="8">
    <source>
        <dbReference type="Pfam" id="PF17042"/>
    </source>
</evidence>
<keyword evidence="11" id="KW-1185">Reference proteome</keyword>
<evidence type="ECO:0000313" key="9">
    <source>
        <dbReference type="EMBL" id="SBT26427.1"/>
    </source>
</evidence>
<keyword evidence="4" id="KW-0418">Kinase</keyword>
<keyword evidence="6" id="KW-0119">Carbohydrate metabolism</keyword>
<evidence type="ECO:0000313" key="11">
    <source>
        <dbReference type="Proteomes" id="UP000078558"/>
    </source>
</evidence>
<dbReference type="InterPro" id="IPR037051">
    <property type="entry name" value="4-carb_acid_sugar_kinase_N_sf"/>
</dbReference>
<evidence type="ECO:0000256" key="5">
    <source>
        <dbReference type="ARBA" id="ARBA00022840"/>
    </source>
</evidence>
<dbReference type="STRING" id="1851544.ODI_04200"/>
<dbReference type="EMBL" id="FLRC01000033">
    <property type="protein sequence ID" value="SBT26427.1"/>
    <property type="molecule type" value="Genomic_DNA"/>
</dbReference>
<dbReference type="GO" id="GO:0005524">
    <property type="term" value="F:ATP binding"/>
    <property type="evidence" value="ECO:0007669"/>
    <property type="project" value="UniProtKB-KW"/>
</dbReference>